<dbReference type="HOGENOM" id="CLU_1818996_0_0_1"/>
<dbReference type="EnsemblPlants" id="OPUNC05G04260.1">
    <property type="protein sequence ID" value="OPUNC05G04260.1"/>
    <property type="gene ID" value="OPUNC05G04260"/>
</dbReference>
<accession>A0A0E0KYY8</accession>
<proteinExistence type="predicted"/>
<keyword evidence="1" id="KW-0812">Transmembrane</keyword>
<evidence type="ECO:0008006" key="4">
    <source>
        <dbReference type="Google" id="ProtNLM"/>
    </source>
</evidence>
<dbReference type="AlphaFoldDB" id="A0A0E0KYY8"/>
<protein>
    <recommendedName>
        <fullName evidence="4">PGG domain-containing protein</fullName>
    </recommendedName>
</protein>
<organism evidence="2">
    <name type="scientific">Oryza punctata</name>
    <name type="common">Red rice</name>
    <dbReference type="NCBI Taxonomy" id="4537"/>
    <lineage>
        <taxon>Eukaryota</taxon>
        <taxon>Viridiplantae</taxon>
        <taxon>Streptophyta</taxon>
        <taxon>Embryophyta</taxon>
        <taxon>Tracheophyta</taxon>
        <taxon>Spermatophyta</taxon>
        <taxon>Magnoliopsida</taxon>
        <taxon>Liliopsida</taxon>
        <taxon>Poales</taxon>
        <taxon>Poaceae</taxon>
        <taxon>BOP clade</taxon>
        <taxon>Oryzoideae</taxon>
        <taxon>Oryzeae</taxon>
        <taxon>Oryzinae</taxon>
        <taxon>Oryza</taxon>
    </lineage>
</organism>
<evidence type="ECO:0000313" key="2">
    <source>
        <dbReference type="EnsemblPlants" id="OPUNC05G04260.1"/>
    </source>
</evidence>
<reference evidence="2" key="2">
    <citation type="submission" date="2018-05" db="EMBL/GenBank/DDBJ databases">
        <title>OpunRS2 (Oryza punctata Reference Sequence Version 2).</title>
        <authorList>
            <person name="Zhang J."/>
            <person name="Kudrna D."/>
            <person name="Lee S."/>
            <person name="Talag J."/>
            <person name="Welchert J."/>
            <person name="Wing R.A."/>
        </authorList>
    </citation>
    <scope>NUCLEOTIDE SEQUENCE [LARGE SCALE GENOMIC DNA]</scope>
</reference>
<keyword evidence="3" id="KW-1185">Reference proteome</keyword>
<keyword evidence="1" id="KW-1133">Transmembrane helix</keyword>
<name>A0A0E0KYY8_ORYPU</name>
<feature type="transmembrane region" description="Helical" evidence="1">
    <location>
        <begin position="20"/>
        <end position="43"/>
    </location>
</feature>
<keyword evidence="1" id="KW-0472">Membrane</keyword>
<dbReference type="Gramene" id="OPUNC05G04260.1">
    <property type="protein sequence ID" value="OPUNC05G04260.1"/>
    <property type="gene ID" value="OPUNC05G04260"/>
</dbReference>
<evidence type="ECO:0000313" key="3">
    <source>
        <dbReference type="Proteomes" id="UP000026962"/>
    </source>
</evidence>
<evidence type="ECO:0000256" key="1">
    <source>
        <dbReference type="SAM" id="Phobius"/>
    </source>
</evidence>
<sequence>MADGGGHAVRRHGVPGGKAMLYLIVNTCTFATSLAVLLMLLAIGDGGGGGGGCASRRVTARLITNMMTAAALFAAHDYRLLAFVGTVPPSSPCTPSTPSSSSGAILLCRFGEAAPAMVVAGCQDCNASIQTTQGHIDSGKSR</sequence>
<dbReference type="Proteomes" id="UP000026962">
    <property type="component" value="Chromosome 5"/>
</dbReference>
<reference evidence="2" key="1">
    <citation type="submission" date="2015-04" db="UniProtKB">
        <authorList>
            <consortium name="EnsemblPlants"/>
        </authorList>
    </citation>
    <scope>IDENTIFICATION</scope>
</reference>
<dbReference type="OMA" id="VAGCQDC"/>